<keyword evidence="2" id="KW-0479">Metal-binding</keyword>
<dbReference type="Gene3D" id="2.30.30.140">
    <property type="match status" value="4"/>
</dbReference>
<keyword evidence="17" id="KW-1185">Reference proteome</keyword>
<evidence type="ECO:0000313" key="16">
    <source>
        <dbReference type="EMBL" id="CAD7647411.1"/>
    </source>
</evidence>
<evidence type="ECO:0000256" key="9">
    <source>
        <dbReference type="ARBA" id="ARBA00023163"/>
    </source>
</evidence>
<dbReference type="GO" id="GO:0003682">
    <property type="term" value="F:chromatin binding"/>
    <property type="evidence" value="ECO:0007669"/>
    <property type="project" value="TreeGrafter"/>
</dbReference>
<feature type="region of interest" description="Disordered" evidence="13">
    <location>
        <begin position="59"/>
        <end position="79"/>
    </location>
</feature>
<evidence type="ECO:0000256" key="7">
    <source>
        <dbReference type="ARBA" id="ARBA00023015"/>
    </source>
</evidence>
<dbReference type="Pfam" id="PF02820">
    <property type="entry name" value="MBT"/>
    <property type="match status" value="4"/>
</dbReference>
<keyword evidence="9" id="KW-0804">Transcription</keyword>
<feature type="repeat" description="MBT" evidence="12">
    <location>
        <begin position="442"/>
        <end position="546"/>
    </location>
</feature>
<dbReference type="GO" id="GO:0006325">
    <property type="term" value="P:chromatin organization"/>
    <property type="evidence" value="ECO:0007669"/>
    <property type="project" value="UniProtKB-KW"/>
</dbReference>
<feature type="compositionally biased region" description="Basic residues" evidence="13">
    <location>
        <begin position="667"/>
        <end position="684"/>
    </location>
</feature>
<dbReference type="InterPro" id="IPR050548">
    <property type="entry name" value="PcG_chromatin_remod_factors"/>
</dbReference>
<dbReference type="OrthoDB" id="5800688at2759"/>
<dbReference type="SUPFAM" id="SSF63748">
    <property type="entry name" value="Tudor/PWWP/MBT"/>
    <property type="match status" value="4"/>
</dbReference>
<dbReference type="EMBL" id="CAJPVJ010002739">
    <property type="protein sequence ID" value="CAG2166721.1"/>
    <property type="molecule type" value="Genomic_DNA"/>
</dbReference>
<dbReference type="GO" id="GO:0045892">
    <property type="term" value="P:negative regulation of DNA-templated transcription"/>
    <property type="evidence" value="ECO:0007669"/>
    <property type="project" value="TreeGrafter"/>
</dbReference>
<evidence type="ECO:0000256" key="11">
    <source>
        <dbReference type="PROSITE-ProRule" id="PRU00367"/>
    </source>
</evidence>
<feature type="compositionally biased region" description="Polar residues" evidence="13">
    <location>
        <begin position="655"/>
        <end position="664"/>
    </location>
</feature>
<evidence type="ECO:0000256" key="2">
    <source>
        <dbReference type="ARBA" id="ARBA00022723"/>
    </source>
</evidence>
<evidence type="ECO:0000256" key="8">
    <source>
        <dbReference type="ARBA" id="ARBA00023125"/>
    </source>
</evidence>
<keyword evidence="8" id="KW-0238">DNA-binding</keyword>
<dbReference type="InterPro" id="IPR038603">
    <property type="entry name" value="Znf_FCS_sf"/>
</dbReference>
<protein>
    <recommendedName>
        <fullName evidence="18">Polycomb protein Sfmbt</fullName>
    </recommendedName>
</protein>
<keyword evidence="3" id="KW-0677">Repeat</keyword>
<evidence type="ECO:0000256" key="6">
    <source>
        <dbReference type="ARBA" id="ARBA00022853"/>
    </source>
</evidence>
<evidence type="ECO:0000259" key="15">
    <source>
        <dbReference type="PROSITE" id="PS51024"/>
    </source>
</evidence>
<dbReference type="SMART" id="SM00454">
    <property type="entry name" value="SAM"/>
    <property type="match status" value="1"/>
</dbReference>
<reference evidence="16" key="1">
    <citation type="submission" date="2020-11" db="EMBL/GenBank/DDBJ databases">
        <authorList>
            <person name="Tran Van P."/>
        </authorList>
    </citation>
    <scope>NUCLEOTIDE SEQUENCE</scope>
</reference>
<feature type="compositionally biased region" description="Low complexity" evidence="13">
    <location>
        <begin position="59"/>
        <end position="76"/>
    </location>
</feature>
<dbReference type="Pfam" id="PF00536">
    <property type="entry name" value="SAM_1"/>
    <property type="match status" value="1"/>
</dbReference>
<feature type="repeat" description="MBT" evidence="12">
    <location>
        <begin position="553"/>
        <end position="649"/>
    </location>
</feature>
<dbReference type="InterPro" id="IPR013761">
    <property type="entry name" value="SAM/pointed_sf"/>
</dbReference>
<dbReference type="InterPro" id="IPR001660">
    <property type="entry name" value="SAM"/>
</dbReference>
<dbReference type="GO" id="GO:0003677">
    <property type="term" value="F:DNA binding"/>
    <property type="evidence" value="ECO:0007669"/>
    <property type="project" value="UniProtKB-KW"/>
</dbReference>
<dbReference type="PANTHER" id="PTHR12247">
    <property type="entry name" value="POLYCOMB GROUP PROTEIN"/>
    <property type="match status" value="1"/>
</dbReference>
<feature type="region of interest" description="Disordered" evidence="13">
    <location>
        <begin position="650"/>
        <end position="687"/>
    </location>
</feature>
<dbReference type="InterPro" id="IPR004092">
    <property type="entry name" value="Mbt"/>
</dbReference>
<name>A0A7R9LT33_9ACAR</name>
<keyword evidence="10" id="KW-0539">Nucleus</keyword>
<evidence type="ECO:0008006" key="18">
    <source>
        <dbReference type="Google" id="ProtNLM"/>
    </source>
</evidence>
<accession>A0A7R9LT33</accession>
<evidence type="ECO:0000259" key="14">
    <source>
        <dbReference type="PROSITE" id="PS50105"/>
    </source>
</evidence>
<evidence type="ECO:0000256" key="1">
    <source>
        <dbReference type="ARBA" id="ARBA00004123"/>
    </source>
</evidence>
<dbReference type="CDD" id="cd20126">
    <property type="entry name" value="MBT_MBTD1_rpt3"/>
    <property type="match status" value="1"/>
</dbReference>
<gene>
    <name evidence="16" type="ORF">ONB1V03_LOCUS6236</name>
</gene>
<keyword evidence="4 11" id="KW-0863">Zinc-finger</keyword>
<dbReference type="EMBL" id="OC917564">
    <property type="protein sequence ID" value="CAD7647411.1"/>
    <property type="molecule type" value="Genomic_DNA"/>
</dbReference>
<comment type="subcellular location">
    <subcellularLocation>
        <location evidence="1">Nucleus</location>
    </subcellularLocation>
</comment>
<dbReference type="GO" id="GO:0042393">
    <property type="term" value="F:histone binding"/>
    <property type="evidence" value="ECO:0007669"/>
    <property type="project" value="TreeGrafter"/>
</dbReference>
<evidence type="ECO:0000313" key="17">
    <source>
        <dbReference type="Proteomes" id="UP000728032"/>
    </source>
</evidence>
<keyword evidence="6" id="KW-0156">Chromatin regulator</keyword>
<keyword evidence="5" id="KW-0862">Zinc</keyword>
<dbReference type="PANTHER" id="PTHR12247:SF104">
    <property type="entry name" value="POLYCOMB PROTEIN SFMBT"/>
    <property type="match status" value="1"/>
</dbReference>
<dbReference type="SUPFAM" id="SSF47769">
    <property type="entry name" value="SAM/Pointed domain"/>
    <property type="match status" value="1"/>
</dbReference>
<feature type="repeat" description="MBT" evidence="12">
    <location>
        <begin position="219"/>
        <end position="327"/>
    </location>
</feature>
<feature type="repeat" description="MBT" evidence="12">
    <location>
        <begin position="335"/>
        <end position="436"/>
    </location>
</feature>
<evidence type="ECO:0000256" key="13">
    <source>
        <dbReference type="SAM" id="MobiDB-lite"/>
    </source>
</evidence>
<dbReference type="Gene3D" id="1.10.150.50">
    <property type="entry name" value="Transcription Factor, Ets-1"/>
    <property type="match status" value="1"/>
</dbReference>
<organism evidence="16">
    <name type="scientific">Oppiella nova</name>
    <dbReference type="NCBI Taxonomy" id="334625"/>
    <lineage>
        <taxon>Eukaryota</taxon>
        <taxon>Metazoa</taxon>
        <taxon>Ecdysozoa</taxon>
        <taxon>Arthropoda</taxon>
        <taxon>Chelicerata</taxon>
        <taxon>Arachnida</taxon>
        <taxon>Acari</taxon>
        <taxon>Acariformes</taxon>
        <taxon>Sarcoptiformes</taxon>
        <taxon>Oribatida</taxon>
        <taxon>Brachypylina</taxon>
        <taxon>Oppioidea</taxon>
        <taxon>Oppiidae</taxon>
        <taxon>Oppiella</taxon>
    </lineage>
</organism>
<dbReference type="PROSITE" id="PS50105">
    <property type="entry name" value="SAM_DOMAIN"/>
    <property type="match status" value="1"/>
</dbReference>
<dbReference type="PROSITE" id="PS51079">
    <property type="entry name" value="MBT"/>
    <property type="match status" value="4"/>
</dbReference>
<dbReference type="GO" id="GO:0005634">
    <property type="term" value="C:nucleus"/>
    <property type="evidence" value="ECO:0007669"/>
    <property type="project" value="UniProtKB-SubCell"/>
</dbReference>
<proteinExistence type="predicted"/>
<feature type="domain" description="SAM" evidence="14">
    <location>
        <begin position="752"/>
        <end position="815"/>
    </location>
</feature>
<dbReference type="PROSITE" id="PS51024">
    <property type="entry name" value="ZF_FCS"/>
    <property type="match status" value="1"/>
</dbReference>
<feature type="domain" description="FCS-type" evidence="15">
    <location>
        <begin position="95"/>
        <end position="130"/>
    </location>
</feature>
<dbReference type="Proteomes" id="UP000728032">
    <property type="component" value="Unassembled WGS sequence"/>
</dbReference>
<dbReference type="InterPro" id="IPR012313">
    <property type="entry name" value="Znf_FCS"/>
</dbReference>
<evidence type="ECO:0000256" key="10">
    <source>
        <dbReference type="ARBA" id="ARBA00023242"/>
    </source>
</evidence>
<dbReference type="AlphaFoldDB" id="A0A7R9LT33"/>
<evidence type="ECO:0000256" key="3">
    <source>
        <dbReference type="ARBA" id="ARBA00022737"/>
    </source>
</evidence>
<keyword evidence="7" id="KW-0805">Transcription regulation</keyword>
<sequence>MSAEELMDYEDMSLPEMVGVSGGRPSMTDTKPTGLLSADIKPNANTLRTNSALIGSQTMANKDSNNANNTSNANTSRLKTAVSSVPRNRFVSRVPIANDGMGVCLRCQNVGVKDTFYGKGKQYCSANCVRGLPPQPPQTPLFKIVTLPATKPKIISKTNVNVTPNQVLTPAPIHALSGSQQMPAQMKKKPQPIKVTQSNISSAKKSPKNVTKAGGHYCFDWISIVTDSSMRGAPISSFPHAPMADTWESLVTIGLKLEVKNRDFPSSKPNQEFHWIASVVKIAGYMVQLRYEGFGSDSSKDFWINIFTTQVHPVGWCASQGKALIPPKTIEDKNPDWKGFLVKRLTGSRTLPENFAEQVKESLRTRFRIGMKLEVVDKNRISAVRVATIDDIVGGRLHVSYEGSEDIDEGFWCHQKSNLIHPVGWAQVVGHELRATPEYARSSLQKSLSKQFDENDCTWNLFQMPPAISTEHRFKEGMKLEAIDPLNLSTICVATVTKVLRNNYLMIGIDGMMSPNGSDWFCYHATSPCIFPVGFCSLNKLQLTPPRGYKSEFNWFQYLKETKSSAAPVPLFKKDIPKHGFKEGMYVEAVDLMEPRLICVATITKVVGRLLKVHFAGWDESYDQWCDCESPDLFPVGWCQLVNYPLEPPKDEDSTGLQNLTPNETNKRRRNIIRNRSQKRKKRLSPTISGKEFMEDSTASPFASDWIQCQDDTISSSSSLSVSSLSSVTIKPSPIIKTTSDSVDLDGDPRVWTYQDVAHFLSQNDCSAYCESFIVKKIDGQKFCALNREDLMELTLMKVGPSLKIHALIQSLNNKKY</sequence>
<evidence type="ECO:0000256" key="4">
    <source>
        <dbReference type="ARBA" id="ARBA00022771"/>
    </source>
</evidence>
<dbReference type="GO" id="GO:0008270">
    <property type="term" value="F:zinc ion binding"/>
    <property type="evidence" value="ECO:0007669"/>
    <property type="project" value="UniProtKB-KW"/>
</dbReference>
<evidence type="ECO:0000256" key="5">
    <source>
        <dbReference type="ARBA" id="ARBA00022833"/>
    </source>
</evidence>
<dbReference type="Gene3D" id="3.30.60.160">
    <property type="match status" value="1"/>
</dbReference>
<evidence type="ECO:0000256" key="12">
    <source>
        <dbReference type="PROSITE-ProRule" id="PRU00459"/>
    </source>
</evidence>
<dbReference type="CDD" id="cd20100">
    <property type="entry name" value="MBT_dSfmbt-like_rpt4"/>
    <property type="match status" value="1"/>
</dbReference>
<dbReference type="SMART" id="SM00561">
    <property type="entry name" value="MBT"/>
    <property type="match status" value="4"/>
</dbReference>